<accession>A0A7W8HB40</accession>
<dbReference type="Proteomes" id="UP000543642">
    <property type="component" value="Unassembled WGS sequence"/>
</dbReference>
<evidence type="ECO:0000313" key="2">
    <source>
        <dbReference type="Proteomes" id="UP000543642"/>
    </source>
</evidence>
<gene>
    <name evidence="1" type="ORF">HNP82_001881</name>
</gene>
<organism evidence="1 2">
    <name type="scientific">Catenibacillus scindens</name>
    <dbReference type="NCBI Taxonomy" id="673271"/>
    <lineage>
        <taxon>Bacteria</taxon>
        <taxon>Bacillati</taxon>
        <taxon>Bacillota</taxon>
        <taxon>Clostridia</taxon>
        <taxon>Lachnospirales</taxon>
        <taxon>Lachnospiraceae</taxon>
        <taxon>Catenibacillus</taxon>
    </lineage>
</organism>
<comment type="caution">
    <text evidence="1">The sequence shown here is derived from an EMBL/GenBank/DDBJ whole genome shotgun (WGS) entry which is preliminary data.</text>
</comment>
<dbReference type="AlphaFoldDB" id="A0A7W8HB40"/>
<evidence type="ECO:0000313" key="1">
    <source>
        <dbReference type="EMBL" id="MBB5264753.1"/>
    </source>
</evidence>
<proteinExistence type="predicted"/>
<name>A0A7W8HB40_9FIRM</name>
<sequence length="37" mass="4388">MTLTNRLFHQNYLNKNISHKKYGAILSAFNVLRLPDR</sequence>
<reference evidence="1 2" key="1">
    <citation type="submission" date="2020-08" db="EMBL/GenBank/DDBJ databases">
        <title>Genomic Encyclopedia of Type Strains, Phase IV (KMG-IV): sequencing the most valuable type-strain genomes for metagenomic binning, comparative biology and taxonomic classification.</title>
        <authorList>
            <person name="Goeker M."/>
        </authorList>
    </citation>
    <scope>NUCLEOTIDE SEQUENCE [LARGE SCALE GENOMIC DNA]</scope>
    <source>
        <strain evidence="1 2">DSM 106146</strain>
    </source>
</reference>
<protein>
    <submittedName>
        <fullName evidence="1">Uncharacterized protein</fullName>
    </submittedName>
</protein>
<dbReference type="EMBL" id="JACHFW010000006">
    <property type="protein sequence ID" value="MBB5264753.1"/>
    <property type="molecule type" value="Genomic_DNA"/>
</dbReference>
<keyword evidence="2" id="KW-1185">Reference proteome</keyword>